<dbReference type="GO" id="GO:0000981">
    <property type="term" value="F:DNA-binding transcription factor activity, RNA polymerase II-specific"/>
    <property type="evidence" value="ECO:0007669"/>
    <property type="project" value="TreeGrafter"/>
</dbReference>
<dbReference type="InterPro" id="IPR043565">
    <property type="entry name" value="PAX_fam"/>
</dbReference>
<dbReference type="GO" id="GO:0005634">
    <property type="term" value="C:nucleus"/>
    <property type="evidence" value="ECO:0007669"/>
    <property type="project" value="UniProtKB-SubCell"/>
</dbReference>
<dbReference type="InterPro" id="IPR001523">
    <property type="entry name" value="Paired_dom"/>
</dbReference>
<evidence type="ECO:0000313" key="10">
    <source>
        <dbReference type="Proteomes" id="UP000095282"/>
    </source>
</evidence>
<evidence type="ECO:0000256" key="8">
    <source>
        <dbReference type="SAM" id="MobiDB-lite"/>
    </source>
</evidence>
<evidence type="ECO:0000256" key="5">
    <source>
        <dbReference type="ARBA" id="ARBA00023125"/>
    </source>
</evidence>
<dbReference type="InterPro" id="IPR036388">
    <property type="entry name" value="WH-like_DNA-bd_sf"/>
</dbReference>
<evidence type="ECO:0000256" key="2">
    <source>
        <dbReference type="ARBA" id="ARBA00022473"/>
    </source>
</evidence>
<evidence type="ECO:0000256" key="3">
    <source>
        <dbReference type="ARBA" id="ARBA00022724"/>
    </source>
</evidence>
<dbReference type="Proteomes" id="UP000095282">
    <property type="component" value="Unplaced"/>
</dbReference>
<keyword evidence="10" id="KW-1185">Reference proteome</keyword>
<dbReference type="eggNOG" id="KOG3862">
    <property type="taxonomic scope" value="Eukaryota"/>
</dbReference>
<dbReference type="GO" id="GO:0000978">
    <property type="term" value="F:RNA polymerase II cis-regulatory region sequence-specific DNA binding"/>
    <property type="evidence" value="ECO:0007669"/>
    <property type="project" value="TreeGrafter"/>
</dbReference>
<dbReference type="Gene3D" id="1.10.10.10">
    <property type="entry name" value="Winged helix-like DNA-binding domain superfamily/Winged helix DNA-binding domain"/>
    <property type="match status" value="1"/>
</dbReference>
<keyword evidence="7" id="KW-0539">Nucleus</keyword>
<comment type="subcellular location">
    <subcellularLocation>
        <location evidence="1">Nucleus</location>
    </subcellularLocation>
</comment>
<protein>
    <submittedName>
        <fullName evidence="11">Paired domain-containing protein</fullName>
    </submittedName>
</protein>
<dbReference type="Pfam" id="PF00292">
    <property type="entry name" value="PAX"/>
    <property type="match status" value="1"/>
</dbReference>
<dbReference type="AlphaFoldDB" id="A0A1I7TQ85"/>
<evidence type="ECO:0000256" key="7">
    <source>
        <dbReference type="ARBA" id="ARBA00023242"/>
    </source>
</evidence>
<evidence type="ECO:0000256" key="6">
    <source>
        <dbReference type="ARBA" id="ARBA00023163"/>
    </source>
</evidence>
<keyword evidence="3" id="KW-0563">Paired box</keyword>
<reference evidence="11" key="1">
    <citation type="submission" date="2016-11" db="UniProtKB">
        <authorList>
            <consortium name="WormBaseParasite"/>
        </authorList>
    </citation>
    <scope>IDENTIFICATION</scope>
</reference>
<dbReference type="STRING" id="1561998.A0A1I7TQ85"/>
<dbReference type="FunFam" id="1.10.10.10:FF:000003">
    <property type="entry name" value="Paired box protein Pax-6"/>
    <property type="match status" value="1"/>
</dbReference>
<dbReference type="InterPro" id="IPR009057">
    <property type="entry name" value="Homeodomain-like_sf"/>
</dbReference>
<dbReference type="WBParaSite" id="Csp11.Scaffold629.g10691.t1">
    <property type="protein sequence ID" value="Csp11.Scaffold629.g10691.t1"/>
    <property type="gene ID" value="Csp11.Scaffold629.g10691"/>
</dbReference>
<keyword evidence="4" id="KW-0805">Transcription regulation</keyword>
<organism evidence="10 11">
    <name type="scientific">Caenorhabditis tropicalis</name>
    <dbReference type="NCBI Taxonomy" id="1561998"/>
    <lineage>
        <taxon>Eukaryota</taxon>
        <taxon>Metazoa</taxon>
        <taxon>Ecdysozoa</taxon>
        <taxon>Nematoda</taxon>
        <taxon>Chromadorea</taxon>
        <taxon>Rhabditida</taxon>
        <taxon>Rhabditina</taxon>
        <taxon>Rhabditomorpha</taxon>
        <taxon>Rhabditoidea</taxon>
        <taxon>Rhabditidae</taxon>
        <taxon>Peloderinae</taxon>
        <taxon>Caenorhabditis</taxon>
    </lineage>
</organism>
<dbReference type="PANTHER" id="PTHR45636">
    <property type="entry name" value="PAIRED BOX PROTEIN PAX-6-RELATED-RELATED"/>
    <property type="match status" value="1"/>
</dbReference>
<feature type="region of interest" description="Disordered" evidence="8">
    <location>
        <begin position="109"/>
        <end position="149"/>
    </location>
</feature>
<keyword evidence="6" id="KW-0804">Transcription</keyword>
<sequence>MNHVYLGVTRILLEVISFFFLGYRNPFFLLQRLQKLQTTGVIGGSKPKVATPRVVECIAGYKRANPTMFAWEIRNKLLEDQICVDDNVPSVSSINRIVRNKDFQAYMLQNTSPSSNSSSSSTSQSSRSTQRIQLPPSLGQAQQQQQQQLTATVPLTTPPSFAMPGTYSINGLLGTLPHPSLLDDKSFHLSHADMSLVYPSSASSSSASIGLNGVIGGGGGGGGDQHDWTTMRTPICILPQNYCGHL</sequence>
<dbReference type="PROSITE" id="PS51057">
    <property type="entry name" value="PAIRED_2"/>
    <property type="match status" value="1"/>
</dbReference>
<evidence type="ECO:0000313" key="11">
    <source>
        <dbReference type="WBParaSite" id="Csp11.Scaffold629.g10691.t1"/>
    </source>
</evidence>
<feature type="domain" description="Paired" evidence="9">
    <location>
        <begin position="1"/>
        <end position="101"/>
    </location>
</feature>
<evidence type="ECO:0000259" key="9">
    <source>
        <dbReference type="PROSITE" id="PS51057"/>
    </source>
</evidence>
<accession>A0A1I7TQ85</accession>
<keyword evidence="5" id="KW-0238">DNA-binding</keyword>
<name>A0A1I7TQ85_9PELO</name>
<keyword evidence="2" id="KW-0217">Developmental protein</keyword>
<dbReference type="SMART" id="SM00351">
    <property type="entry name" value="PAX"/>
    <property type="match status" value="1"/>
</dbReference>
<evidence type="ECO:0000256" key="1">
    <source>
        <dbReference type="ARBA" id="ARBA00004123"/>
    </source>
</evidence>
<proteinExistence type="predicted"/>
<dbReference type="PANTHER" id="PTHR45636:SF31">
    <property type="entry name" value="PAIRED BOX PROTEIN 2 HOMOLOG-RELATED"/>
    <property type="match status" value="1"/>
</dbReference>
<evidence type="ECO:0000256" key="4">
    <source>
        <dbReference type="ARBA" id="ARBA00023015"/>
    </source>
</evidence>
<dbReference type="SUPFAM" id="SSF46689">
    <property type="entry name" value="Homeodomain-like"/>
    <property type="match status" value="1"/>
</dbReference>